<keyword evidence="1" id="KW-0805">Transcription regulation</keyword>
<dbReference type="InterPro" id="IPR018062">
    <property type="entry name" value="HTH_AraC-typ_CS"/>
</dbReference>
<accession>A0A6S6R9Q8</accession>
<evidence type="ECO:0000313" key="4">
    <source>
        <dbReference type="EMBL" id="BCJ96200.1"/>
    </source>
</evidence>
<protein>
    <submittedName>
        <fullName evidence="4">Putative HTH-type transcriptional regulator YtdP</fullName>
    </submittedName>
</protein>
<evidence type="ECO:0000256" key="1">
    <source>
        <dbReference type="ARBA" id="ARBA00023015"/>
    </source>
</evidence>
<dbReference type="Gene3D" id="1.10.10.60">
    <property type="entry name" value="Homeodomain-like"/>
    <property type="match status" value="2"/>
</dbReference>
<dbReference type="PANTHER" id="PTHR43280">
    <property type="entry name" value="ARAC-FAMILY TRANSCRIPTIONAL REGULATOR"/>
    <property type="match status" value="1"/>
</dbReference>
<name>A0A6S6R9Q8_9FIRM</name>
<organism evidence="4 5">
    <name type="scientific">Anaerocolumna cellulosilytica</name>
    <dbReference type="NCBI Taxonomy" id="433286"/>
    <lineage>
        <taxon>Bacteria</taxon>
        <taxon>Bacillati</taxon>
        <taxon>Bacillota</taxon>
        <taxon>Clostridia</taxon>
        <taxon>Lachnospirales</taxon>
        <taxon>Lachnospiraceae</taxon>
        <taxon>Anaerocolumna</taxon>
    </lineage>
</organism>
<dbReference type="PROSITE" id="PS00041">
    <property type="entry name" value="HTH_ARAC_FAMILY_1"/>
    <property type="match status" value="1"/>
</dbReference>
<dbReference type="EMBL" id="AP023367">
    <property type="protein sequence ID" value="BCJ96200.1"/>
    <property type="molecule type" value="Genomic_DNA"/>
</dbReference>
<sequence>MKSSRLNINYKYRIFCSIVIITLIPIIFLGFYSYHTYVTELADKIQSSSSASVNQVKNRVDTLLFNIRKNYIEAVEEEEIKWLLEDEIWYSDYTKLVKAGKTLWGPTYYTEYIEGYTFINFHTEWVLSNRGMYKYEVVKNKEEVEEVFHLMDDNLKRNYWITRLTTSTETLATEAVNLRNISLILNVPLIQKNPNGMLVVNLNMGKLKSVLKEDLAGADITVLDKEGNLIYSTNLEVARNCIKEIENHDFDKQLIGNTMLKGEEGREYSIAVKESDAMDWYYIVSYDWDSVNHGGEAILSITFLMFGLMIVILALSWLFTNKLYSPVFQLAKYVTGLSPTKENGTINNEFDLIAKRIDNLVDNNTTLENLVISQQPQLMELFQLHLICGDIKEEQIHSYMEKLNLSIGRYFMVMSINLKSQSSEEAYDEARQDALRIDTIDNMPDKITGNFIMPPVCNARTITCAVTADDKKELDEKIMNSFSELDIFVRNKYNLHISMGISSAYEDIKEFRYAYQESIEALKGNEIFSRSKDYEVHNDLMFYSDFTTEESGFTYDRMLERELKEAVDTGEKEKAFELVDVFLDSLKTNNVRNNEMSLSLQRCMIAIILVAIDAGLRVNKIFDNDLSNILLRFNQIYDMDKISGFLKYEVIVPIIANLEEFRTSKSSEIMKDIQELIESTKGDVTLTECAEKLNYHPTYIWKVMKVEKNTTFSNYVSEYRLEEAKKLLVQTNMTVSEIASQLRYTNSQNFIRFFNKLEGKTPGKYRQEYKNLEEF</sequence>
<dbReference type="SUPFAM" id="SSF46689">
    <property type="entry name" value="Homeodomain-like"/>
    <property type="match status" value="1"/>
</dbReference>
<dbReference type="InterPro" id="IPR018060">
    <property type="entry name" value="HTH_AraC"/>
</dbReference>
<dbReference type="GO" id="GO:0043565">
    <property type="term" value="F:sequence-specific DNA binding"/>
    <property type="evidence" value="ECO:0007669"/>
    <property type="project" value="InterPro"/>
</dbReference>
<dbReference type="PROSITE" id="PS01124">
    <property type="entry name" value="HTH_ARAC_FAMILY_2"/>
    <property type="match status" value="1"/>
</dbReference>
<evidence type="ECO:0000313" key="5">
    <source>
        <dbReference type="Proteomes" id="UP000515561"/>
    </source>
</evidence>
<proteinExistence type="predicted"/>
<dbReference type="KEGG" id="acel:acsn021_37690"/>
<dbReference type="PANTHER" id="PTHR43280:SF10">
    <property type="entry name" value="REGULATORY PROTEIN POCR"/>
    <property type="match status" value="1"/>
</dbReference>
<dbReference type="Pfam" id="PF12833">
    <property type="entry name" value="HTH_18"/>
    <property type="match status" value="1"/>
</dbReference>
<gene>
    <name evidence="4" type="primary">ytdP</name>
    <name evidence="4" type="ORF">acsn021_37690</name>
</gene>
<evidence type="ECO:0000256" key="3">
    <source>
        <dbReference type="ARBA" id="ARBA00023163"/>
    </source>
</evidence>
<keyword evidence="5" id="KW-1185">Reference proteome</keyword>
<keyword evidence="3" id="KW-0804">Transcription</keyword>
<dbReference type="GO" id="GO:0003700">
    <property type="term" value="F:DNA-binding transcription factor activity"/>
    <property type="evidence" value="ECO:0007669"/>
    <property type="project" value="InterPro"/>
</dbReference>
<dbReference type="AlphaFoldDB" id="A0A6S6R9Q8"/>
<keyword evidence="2" id="KW-0238">DNA-binding</keyword>
<dbReference type="InterPro" id="IPR009057">
    <property type="entry name" value="Homeodomain-like_sf"/>
</dbReference>
<dbReference type="RefSeq" id="WP_184091570.1">
    <property type="nucleotide sequence ID" value="NZ_AP023367.1"/>
</dbReference>
<dbReference type="Proteomes" id="UP000515561">
    <property type="component" value="Chromosome"/>
</dbReference>
<reference evidence="4 5" key="1">
    <citation type="journal article" date="2016" name="Int. J. Syst. Evol. Microbiol.">
        <title>Descriptions of Anaerotaenia torta gen. nov., sp. nov. and Anaerocolumna cellulosilytica gen. nov., sp. nov. isolated from a methanogenic reactor of cattle waste.</title>
        <authorList>
            <person name="Uek A."/>
            <person name="Ohtaki Y."/>
            <person name="Kaku N."/>
            <person name="Ueki K."/>
        </authorList>
    </citation>
    <scope>NUCLEOTIDE SEQUENCE [LARGE SCALE GENOMIC DNA]</scope>
    <source>
        <strain evidence="4 5">SN021</strain>
    </source>
</reference>
<dbReference type="SMART" id="SM00342">
    <property type="entry name" value="HTH_ARAC"/>
    <property type="match status" value="1"/>
</dbReference>
<evidence type="ECO:0000256" key="2">
    <source>
        <dbReference type="ARBA" id="ARBA00023125"/>
    </source>
</evidence>